<protein>
    <recommendedName>
        <fullName evidence="3">Cyanate hydratase</fullName>
        <shortName evidence="3">Cyanase</shortName>
        <ecNumber evidence="3">4.2.1.104</ecNumber>
    </recommendedName>
    <alternativeName>
        <fullName evidence="3">Cyanate hydrolase</fullName>
    </alternativeName>
    <alternativeName>
        <fullName evidence="3">Cyanate lyase</fullName>
    </alternativeName>
</protein>
<dbReference type="HAMAP" id="MF_00535">
    <property type="entry name" value="Cyanate_hydrat"/>
    <property type="match status" value="1"/>
</dbReference>
<evidence type="ECO:0000313" key="5">
    <source>
        <dbReference type="EMBL" id="XBS22267.1"/>
    </source>
</evidence>
<dbReference type="NCBIfam" id="TIGR00673">
    <property type="entry name" value="cynS"/>
    <property type="match status" value="1"/>
</dbReference>
<evidence type="ECO:0000256" key="1">
    <source>
        <dbReference type="ARBA" id="ARBA00003561"/>
    </source>
</evidence>
<dbReference type="SMART" id="SM01116">
    <property type="entry name" value="Cyanate_lyase"/>
    <property type="match status" value="1"/>
</dbReference>
<dbReference type="AlphaFoldDB" id="A0AAU7NZ47"/>
<evidence type="ECO:0000256" key="2">
    <source>
        <dbReference type="ARBA" id="ARBA00023239"/>
    </source>
</evidence>
<comment type="similarity">
    <text evidence="3">Belongs to the cyanase family.</text>
</comment>
<dbReference type="KEGG" id="mech:Q9L42_009105"/>
<organism evidence="5 6">
    <name type="scientific">Methylomarinum roseum</name>
    <dbReference type="NCBI Taxonomy" id="3067653"/>
    <lineage>
        <taxon>Bacteria</taxon>
        <taxon>Pseudomonadati</taxon>
        <taxon>Pseudomonadota</taxon>
        <taxon>Gammaproteobacteria</taxon>
        <taxon>Methylococcales</taxon>
        <taxon>Methylococcaceae</taxon>
        <taxon>Methylomarinum</taxon>
    </lineage>
</organism>
<dbReference type="CDD" id="cd00559">
    <property type="entry name" value="Cyanase_C"/>
    <property type="match status" value="1"/>
</dbReference>
<dbReference type="PANTHER" id="PTHR34186:SF2">
    <property type="entry name" value="CYANATE HYDRATASE"/>
    <property type="match status" value="1"/>
</dbReference>
<dbReference type="InterPro" id="IPR036581">
    <property type="entry name" value="Cyanate_lyase_C_sf"/>
</dbReference>
<gene>
    <name evidence="3 5" type="primary">cynS</name>
    <name evidence="5" type="ORF">Q9L42_009105</name>
</gene>
<dbReference type="InterPro" id="IPR048564">
    <property type="entry name" value="CYNS_N"/>
</dbReference>
<feature type="active site" evidence="3">
    <location>
        <position position="130"/>
    </location>
</feature>
<dbReference type="RefSeq" id="WP_305908758.1">
    <property type="nucleotide sequence ID" value="NZ_CP157743.1"/>
</dbReference>
<dbReference type="GO" id="GO:0008824">
    <property type="term" value="F:cyanate hydratase activity"/>
    <property type="evidence" value="ECO:0007669"/>
    <property type="project" value="UniProtKB-UniRule"/>
</dbReference>
<dbReference type="PANTHER" id="PTHR34186">
    <property type="entry name" value="CYANATE HYDRATASE"/>
    <property type="match status" value="1"/>
</dbReference>
<evidence type="ECO:0000313" key="6">
    <source>
        <dbReference type="Proteomes" id="UP001225378"/>
    </source>
</evidence>
<evidence type="ECO:0000256" key="3">
    <source>
        <dbReference type="HAMAP-Rule" id="MF_00535"/>
    </source>
</evidence>
<dbReference type="InterPro" id="IPR008076">
    <property type="entry name" value="Cyanase"/>
</dbReference>
<dbReference type="Pfam" id="PF21291">
    <property type="entry name" value="CYNS_N"/>
    <property type="match status" value="1"/>
</dbReference>
<dbReference type="PRINTS" id="PR01693">
    <property type="entry name" value="CYANASE"/>
</dbReference>
<dbReference type="EMBL" id="CP157743">
    <property type="protein sequence ID" value="XBS22267.1"/>
    <property type="molecule type" value="Genomic_DNA"/>
</dbReference>
<dbReference type="EC" id="4.2.1.104" evidence="3"/>
<dbReference type="Gene3D" id="1.10.260.40">
    <property type="entry name" value="lambda repressor-like DNA-binding domains"/>
    <property type="match status" value="1"/>
</dbReference>
<dbReference type="NCBIfam" id="NF002773">
    <property type="entry name" value="PRK02866.1"/>
    <property type="match status" value="1"/>
</dbReference>
<comment type="function">
    <text evidence="1 3">Catalyzes the reaction of cyanate with bicarbonate to produce ammonia and carbon dioxide.</text>
</comment>
<feature type="active site" evidence="3">
    <location>
        <position position="104"/>
    </location>
</feature>
<dbReference type="GO" id="GO:0003677">
    <property type="term" value="F:DNA binding"/>
    <property type="evidence" value="ECO:0007669"/>
    <property type="project" value="InterPro"/>
</dbReference>
<evidence type="ECO:0000259" key="4">
    <source>
        <dbReference type="SMART" id="SM01116"/>
    </source>
</evidence>
<dbReference type="InterPro" id="IPR010982">
    <property type="entry name" value="Lambda_DNA-bd_dom_sf"/>
</dbReference>
<keyword evidence="2 3" id="KW-0456">Lyase</keyword>
<dbReference type="SUPFAM" id="SSF47413">
    <property type="entry name" value="lambda repressor-like DNA-binding domains"/>
    <property type="match status" value="1"/>
</dbReference>
<dbReference type="PIRSF" id="PIRSF001263">
    <property type="entry name" value="Cyanate_hydratas"/>
    <property type="match status" value="1"/>
</dbReference>
<feature type="active site" evidence="3">
    <location>
        <position position="107"/>
    </location>
</feature>
<keyword evidence="6" id="KW-1185">Reference proteome</keyword>
<dbReference type="Pfam" id="PF02560">
    <property type="entry name" value="Cyanate_lyase"/>
    <property type="match status" value="1"/>
</dbReference>
<comment type="catalytic activity">
    <reaction evidence="3">
        <text>cyanate + hydrogencarbonate + 3 H(+) = NH4(+) + 2 CO2</text>
        <dbReference type="Rhea" id="RHEA:11120"/>
        <dbReference type="ChEBI" id="CHEBI:15378"/>
        <dbReference type="ChEBI" id="CHEBI:16526"/>
        <dbReference type="ChEBI" id="CHEBI:17544"/>
        <dbReference type="ChEBI" id="CHEBI:28938"/>
        <dbReference type="ChEBI" id="CHEBI:29195"/>
        <dbReference type="EC" id="4.2.1.104"/>
    </reaction>
</comment>
<feature type="domain" description="Cyanate lyase C-terminal" evidence="4">
    <location>
        <begin position="91"/>
        <end position="163"/>
    </location>
</feature>
<dbReference type="Gene3D" id="3.30.1160.10">
    <property type="entry name" value="Cyanate lyase, C-terminal domain"/>
    <property type="match status" value="1"/>
</dbReference>
<sequence length="163" mass="18110">MQTKPAQTPSFSKADSVLSKEQMTDLIVSAKVKKQLTWQAIAEQLGVDEVWLASACLGMNSMKTEPAAKLCAVLGLGPEVQSALEVFPNKTWSFHIPQDPLIYRLYEIVGVYGETLKEIVHEKFGDGIMSAIDFSMNVDKEENPAGDRVVIKMNGKFLPYKSW</sequence>
<accession>A0AAU7NZ47</accession>
<name>A0AAU7NZ47_9GAMM</name>
<dbReference type="Proteomes" id="UP001225378">
    <property type="component" value="Chromosome"/>
</dbReference>
<dbReference type="SUPFAM" id="SSF55234">
    <property type="entry name" value="Cyanase C-terminal domain"/>
    <property type="match status" value="1"/>
</dbReference>
<proteinExistence type="inferred from homology"/>
<dbReference type="InterPro" id="IPR003712">
    <property type="entry name" value="Cyanate_lyase_C"/>
</dbReference>
<reference evidence="5 6" key="1">
    <citation type="journal article" date="2024" name="Microbiology">
        <title>Methylomarinum rosea sp. nov., a novel halophilic methanotrophic bacterium from the hypersaline Lake Elton.</title>
        <authorList>
            <person name="Suleimanov R.Z."/>
            <person name="Oshkin I.Y."/>
            <person name="Danilova O.V."/>
            <person name="Suzina N.E."/>
            <person name="Dedysh S.N."/>
        </authorList>
    </citation>
    <scope>NUCLEOTIDE SEQUENCE [LARGE SCALE GENOMIC DNA]</scope>
    <source>
        <strain evidence="5 6">Ch1-1</strain>
    </source>
</reference>